<dbReference type="STRING" id="272942.RCAP_rcc03342"/>
<dbReference type="OrthoDB" id="9762933at2"/>
<dbReference type="Gene3D" id="3.20.70.20">
    <property type="match status" value="1"/>
</dbReference>
<dbReference type="PANTHER" id="PTHR21075">
    <property type="entry name" value="ANAEROBIC RIBONUCLEOSIDE-TRIPHOSPHATE REDUCTASE"/>
    <property type="match status" value="1"/>
</dbReference>
<dbReference type="RefSeq" id="WP_013069038.1">
    <property type="nucleotide sequence ID" value="NC_014034.1"/>
</dbReference>
<dbReference type="InterPro" id="IPR005144">
    <property type="entry name" value="ATP-cone_dom"/>
</dbReference>
<dbReference type="EMBL" id="CP001312">
    <property type="protein sequence ID" value="ADE87066.1"/>
    <property type="molecule type" value="Genomic_DNA"/>
</dbReference>
<keyword evidence="2 3" id="KW-0067">ATP-binding</keyword>
<dbReference type="PANTHER" id="PTHR21075:SF0">
    <property type="entry name" value="ANAEROBIC RIBONUCLEOSIDE-TRIPHOSPHATE REDUCTASE"/>
    <property type="match status" value="1"/>
</dbReference>
<dbReference type="NCBIfam" id="TIGR02487">
    <property type="entry name" value="NrdD"/>
    <property type="match status" value="1"/>
</dbReference>
<dbReference type="GeneID" id="31492120"/>
<organism evidence="5 6">
    <name type="scientific">Rhodobacter capsulatus (strain ATCC BAA-309 / NBRC 16581 / SB1003)</name>
    <dbReference type="NCBI Taxonomy" id="272942"/>
    <lineage>
        <taxon>Bacteria</taxon>
        <taxon>Pseudomonadati</taxon>
        <taxon>Pseudomonadota</taxon>
        <taxon>Alphaproteobacteria</taxon>
        <taxon>Rhodobacterales</taxon>
        <taxon>Rhodobacter group</taxon>
        <taxon>Rhodobacter</taxon>
    </lineage>
</organism>
<dbReference type="EC" id="1.17.4.2" evidence="5"/>
<dbReference type="eggNOG" id="COG1328">
    <property type="taxonomic scope" value="Bacteria"/>
</dbReference>
<dbReference type="InterPro" id="IPR012833">
    <property type="entry name" value="NrdD"/>
</dbReference>
<keyword evidence="6" id="KW-1185">Reference proteome</keyword>
<dbReference type="GO" id="GO:0006260">
    <property type="term" value="P:DNA replication"/>
    <property type="evidence" value="ECO:0007669"/>
    <property type="project" value="InterPro"/>
</dbReference>
<name>D5AS44_RHOCB</name>
<dbReference type="KEGG" id="rcp:RCAP_rcc03342"/>
<dbReference type="PROSITE" id="PS51161">
    <property type="entry name" value="ATP_CONE"/>
    <property type="match status" value="1"/>
</dbReference>
<dbReference type="NCBIfam" id="NF006126">
    <property type="entry name" value="PRK08270.1"/>
    <property type="match status" value="1"/>
</dbReference>
<gene>
    <name evidence="5" type="primary">nrdD</name>
    <name evidence="5" type="ordered locus">RCAP_rcc03342</name>
</gene>
<evidence type="ECO:0000259" key="4">
    <source>
        <dbReference type="PROSITE" id="PS51161"/>
    </source>
</evidence>
<dbReference type="HOGENOM" id="CLU_002707_0_2_5"/>
<accession>D5AS44</accession>
<dbReference type="GO" id="GO:0005524">
    <property type="term" value="F:ATP binding"/>
    <property type="evidence" value="ECO:0007669"/>
    <property type="project" value="UniProtKB-UniRule"/>
</dbReference>
<reference key="1">
    <citation type="submission" date="2008-12" db="EMBL/GenBank/DDBJ databases">
        <title>Complete genome sequence of Rhodobacter capsulatus SB1003.</title>
        <authorList>
            <person name="Strnad H."/>
            <person name="Lapidus A."/>
            <person name="Vlcek C."/>
            <person name="Ulbrich P."/>
            <person name="Paces J."/>
            <person name="Maltsev N."/>
            <person name="Kumar V."/>
            <person name="Kogan Y."/>
            <person name="Milgram A."/>
            <person name="Rebrekov D."/>
            <person name="Mazur M."/>
            <person name="Cox R."/>
            <person name="Kyrpides N."/>
            <person name="Kolar M."/>
            <person name="Sachova J."/>
            <person name="Ridl J."/>
            <person name="Ivanova N."/>
            <person name="Kapatral V."/>
            <person name="Los T."/>
            <person name="Lykidis A."/>
            <person name="Mikhailova N."/>
            <person name="Reznik G."/>
            <person name="Vasieva O."/>
            <person name="Fonstein M."/>
            <person name="Paces V."/>
            <person name="Haselkorn R."/>
        </authorList>
    </citation>
    <scope>NUCLEOTIDE SEQUENCE</scope>
    <source>
        <strain>SB1003</strain>
    </source>
</reference>
<keyword evidence="1 3" id="KW-0547">Nucleotide-binding</keyword>
<dbReference type="SUPFAM" id="SSF51998">
    <property type="entry name" value="PFL-like glycyl radical enzymes"/>
    <property type="match status" value="1"/>
</dbReference>
<dbReference type="Proteomes" id="UP000002361">
    <property type="component" value="Chromosome"/>
</dbReference>
<evidence type="ECO:0000313" key="6">
    <source>
        <dbReference type="Proteomes" id="UP000002361"/>
    </source>
</evidence>
<dbReference type="GO" id="GO:0009265">
    <property type="term" value="P:2'-deoxyribonucleotide biosynthetic process"/>
    <property type="evidence" value="ECO:0007669"/>
    <property type="project" value="TreeGrafter"/>
</dbReference>
<feature type="domain" description="ATP-cone" evidence="4">
    <location>
        <begin position="15"/>
        <end position="107"/>
    </location>
</feature>
<dbReference type="GO" id="GO:0031250">
    <property type="term" value="C:anaerobic ribonucleoside-triphosphate reductase complex"/>
    <property type="evidence" value="ECO:0007669"/>
    <property type="project" value="TreeGrafter"/>
</dbReference>
<evidence type="ECO:0000256" key="3">
    <source>
        <dbReference type="PROSITE-ProRule" id="PRU00492"/>
    </source>
</evidence>
<proteinExistence type="predicted"/>
<keyword evidence="5" id="KW-0560">Oxidoreductase</keyword>
<reference evidence="5 6" key="2">
    <citation type="journal article" date="2010" name="J. Bacteriol.">
        <title>Complete genome sequence of the photosynthetic purple nonsulfur bacterium Rhodobacter capsulatus SB 1003.</title>
        <authorList>
            <person name="Strnad H."/>
            <person name="Lapidus A."/>
            <person name="Paces J."/>
            <person name="Ulbrich P."/>
            <person name="Vlcek C."/>
            <person name="Paces V."/>
            <person name="Haselkorn R."/>
        </authorList>
    </citation>
    <scope>NUCLEOTIDE SEQUENCE [LARGE SCALE GENOMIC DNA]</scope>
    <source>
        <strain evidence="6">ATCC BAA-309 / NBRC 16581 / SB1003</strain>
    </source>
</reference>
<dbReference type="GO" id="GO:0004748">
    <property type="term" value="F:ribonucleoside-diphosphate reductase activity, thioredoxin disulfide as acceptor"/>
    <property type="evidence" value="ECO:0007669"/>
    <property type="project" value="TreeGrafter"/>
</dbReference>
<dbReference type="GO" id="GO:0008998">
    <property type="term" value="F:ribonucleoside-triphosphate reductase (thioredoxin) activity"/>
    <property type="evidence" value="ECO:0007669"/>
    <property type="project" value="UniProtKB-EC"/>
</dbReference>
<dbReference type="CDD" id="cd01675">
    <property type="entry name" value="RNR_III"/>
    <property type="match status" value="1"/>
</dbReference>
<dbReference type="Pfam" id="PF13597">
    <property type="entry name" value="NRDD"/>
    <property type="match status" value="1"/>
</dbReference>
<dbReference type="AlphaFoldDB" id="D5AS44"/>
<dbReference type="Pfam" id="PF03477">
    <property type="entry name" value="ATP-cone"/>
    <property type="match status" value="1"/>
</dbReference>
<sequence>MPIADAALTAPAGFSTLRTRDGALVPFDARRIVAALARAGDASGEFGAAEARDLTQAVLDRLALLAPASPPDVETIQNMVEAVLADTAHVATARAYAVYRDQHARLRADNRVLIDVERSVSEYLERSDWRVNANANQGYSLGGMILNISGKVTANYWLSHVYPPEVGEAHREGDIHIHDLDMFAGYCAGWSLRTLLHEGLNGVPGAIESAPPAHLSSALGQIVNFLGTLQNEWAGAQAFSSFDTYLAPYVRLDGLSYAQVRQAMQEFIYNLNVPSRWGTQTPFTNLTFDWTCPEDLRDQVPMVQGREVGFTYGDLQAEMDLINRAYIEVMTAGDAKGRVFTFPIPTYNITPDFPWESDNADALFEMTAKYGLPYFQNFVNSELQPHMVRSMCCRLQLDLTELLKRGNGLFGSAEQTGSLGVVTLNCARLGHLHRGDEGELMVALDHLARLARTSLEIKRKVIQRHIDAGLFPYTKRYLGTLRNHFSTLGVNGLNEMVRNFTADAEDITTEAGKALALRVLDRLRAQMVAFQEETGHLYNLEATPAEGTTYRFAREDRKRFPGILQAGTADQPYYTNSSQLPVGFTDDPFEALAHQEALQAKYTGGTVLHLYMGSRVSSAEACRKLVRRALTNFRLPYITVTPTFSICPKHGYIAGEHEFCPKCDAELIAKKRACAC</sequence>
<evidence type="ECO:0000256" key="2">
    <source>
        <dbReference type="ARBA" id="ARBA00022840"/>
    </source>
</evidence>
<evidence type="ECO:0000256" key="1">
    <source>
        <dbReference type="ARBA" id="ARBA00022741"/>
    </source>
</evidence>
<evidence type="ECO:0000313" key="5">
    <source>
        <dbReference type="EMBL" id="ADE87066.1"/>
    </source>
</evidence>
<protein>
    <submittedName>
        <fullName evidence="5">Anaerobic ribonucleoside-triphosphate reductase</fullName>
        <ecNumber evidence="5">1.17.4.2</ecNumber>
    </submittedName>
</protein>